<accession>A0A8S1HXD8</accession>
<dbReference type="EMBL" id="CAJGYM010000224">
    <property type="protein sequence ID" value="CAD6200002.1"/>
    <property type="molecule type" value="Genomic_DNA"/>
</dbReference>
<protein>
    <submittedName>
        <fullName evidence="3">Uncharacterized protein</fullName>
    </submittedName>
</protein>
<gene>
    <name evidence="3" type="ORF">CAUJ_LOCUS15901</name>
</gene>
<dbReference type="AlphaFoldDB" id="A0A8S1HXD8"/>
<evidence type="ECO:0000313" key="3">
    <source>
        <dbReference type="EMBL" id="CAD6200002.1"/>
    </source>
</evidence>
<feature type="compositionally biased region" description="Low complexity" evidence="2">
    <location>
        <begin position="13"/>
        <end position="28"/>
    </location>
</feature>
<evidence type="ECO:0000313" key="4">
    <source>
        <dbReference type="Proteomes" id="UP000835052"/>
    </source>
</evidence>
<feature type="coiled-coil region" evidence="1">
    <location>
        <begin position="250"/>
        <end position="300"/>
    </location>
</feature>
<dbReference type="Proteomes" id="UP000835052">
    <property type="component" value="Unassembled WGS sequence"/>
</dbReference>
<name>A0A8S1HXD8_9PELO</name>
<reference evidence="3" key="1">
    <citation type="submission" date="2020-10" db="EMBL/GenBank/DDBJ databases">
        <authorList>
            <person name="Kikuchi T."/>
        </authorList>
    </citation>
    <scope>NUCLEOTIDE SEQUENCE</scope>
    <source>
        <strain evidence="3">NKZ352</strain>
    </source>
</reference>
<feature type="region of interest" description="Disordered" evidence="2">
    <location>
        <begin position="1"/>
        <end position="29"/>
    </location>
</feature>
<keyword evidence="1" id="KW-0175">Coiled coil</keyword>
<sequence>MAGQIAPGFPEFSGNESNSSSSSEETSGVQRLLRDLNMFPTPTHGLEAAADTFEAGDLISGVEAAAPLLASTFLPPDKAVLISGATILGCQVARQIFKSDGSEQLQTEINAVNEIRRTGQQNHQKMMERQQEIHNQQFSEAERRREFNRLAENDLRNQEEWKVKQEELTLNELAEAKKNELADMRFEFEKKMKELENGSSEERRRCRKEYDERTALTKKEYEQKRQENISRNEALNVANLEMQKASEAMIEKHRIEANKQRQELVQQAENVHREKLNYTIQSYNQRREDSENALQKQLEDDKKKTALRIEYIHVMTNIGVLTHQDYEILALQAATQQWYKEVRSLISNKTVLLPMIYNYNNDKLRNVELMKKQMGKLTAKLLISGGLHQNQNILTKFNTARDAVGPALKMILDTVLPVHICLSTLQELDHKIISGPIERLEASLVKIPELKIEQRALKEAMHTFEDQKKALEASQKPAIENRPVQ</sequence>
<organism evidence="3 4">
    <name type="scientific">Caenorhabditis auriculariae</name>
    <dbReference type="NCBI Taxonomy" id="2777116"/>
    <lineage>
        <taxon>Eukaryota</taxon>
        <taxon>Metazoa</taxon>
        <taxon>Ecdysozoa</taxon>
        <taxon>Nematoda</taxon>
        <taxon>Chromadorea</taxon>
        <taxon>Rhabditida</taxon>
        <taxon>Rhabditina</taxon>
        <taxon>Rhabditomorpha</taxon>
        <taxon>Rhabditoidea</taxon>
        <taxon>Rhabditidae</taxon>
        <taxon>Peloderinae</taxon>
        <taxon>Caenorhabditis</taxon>
    </lineage>
</organism>
<evidence type="ECO:0000256" key="1">
    <source>
        <dbReference type="SAM" id="Coils"/>
    </source>
</evidence>
<keyword evidence="4" id="KW-1185">Reference proteome</keyword>
<feature type="coiled-coil region" evidence="1">
    <location>
        <begin position="156"/>
        <end position="183"/>
    </location>
</feature>
<comment type="caution">
    <text evidence="3">The sequence shown here is derived from an EMBL/GenBank/DDBJ whole genome shotgun (WGS) entry which is preliminary data.</text>
</comment>
<proteinExistence type="predicted"/>
<evidence type="ECO:0000256" key="2">
    <source>
        <dbReference type="SAM" id="MobiDB-lite"/>
    </source>
</evidence>